<dbReference type="PANTHER" id="PTHR45763">
    <property type="entry name" value="HYDROLASE, ALPHA/BETA FOLD FAMILY PROTEIN, EXPRESSED-RELATED"/>
    <property type="match status" value="1"/>
</dbReference>
<name>A0A7I7QYI1_9MYCO</name>
<evidence type="ECO:0000259" key="1">
    <source>
        <dbReference type="Pfam" id="PF12697"/>
    </source>
</evidence>
<dbReference type="InterPro" id="IPR029058">
    <property type="entry name" value="AB_hydrolase_fold"/>
</dbReference>
<dbReference type="PANTHER" id="PTHR45763:SF46">
    <property type="entry name" value="AB HYDROLASE-1 DOMAIN-CONTAINING PROTEIN"/>
    <property type="match status" value="1"/>
</dbReference>
<dbReference type="GO" id="GO:0016787">
    <property type="term" value="F:hydrolase activity"/>
    <property type="evidence" value="ECO:0007669"/>
    <property type="project" value="UniProtKB-KW"/>
</dbReference>
<proteinExistence type="predicted"/>
<dbReference type="KEGG" id="msei:MSEDJ_54840"/>
<dbReference type="AlphaFoldDB" id="A0A7I7QYI1"/>
<sequence>MTGRRPESTTEDDVPIEGSIRAGDRTVTYLEVGDHAGPLVLHNHGGPSSRLEVELFDAAATANGLRVVCADRPGIGRSNPHPDRTFQDWAADLQLLADSLGAERFAVTGWSEGGPWALAAAAYLDPARLVHVSCVGGASYGTFGANWAQKFQSSADALGGRLALHFHPGFTLMYEVLGMSIKHFDDAYSKAIVKSVCDADREVLADDDVMTTFLEASRECFRQGADGLVVDATLLYEAWPFDVANIDRPVHFWQGSADTLVPSAINEAVAAATPGAVWHPVLDGGHFIAVSHANDVFAQAAKDLAA</sequence>
<keyword evidence="2" id="KW-0378">Hydrolase</keyword>
<dbReference type="Gene3D" id="3.40.50.1820">
    <property type="entry name" value="alpha/beta hydrolase"/>
    <property type="match status" value="1"/>
</dbReference>
<evidence type="ECO:0000313" key="2">
    <source>
        <dbReference type="EMBL" id="BBY31388.1"/>
    </source>
</evidence>
<dbReference type="Proteomes" id="UP000467193">
    <property type="component" value="Chromosome"/>
</dbReference>
<dbReference type="EMBL" id="AP022588">
    <property type="protein sequence ID" value="BBY31388.1"/>
    <property type="molecule type" value="Genomic_DNA"/>
</dbReference>
<accession>A0A7I7QYI1</accession>
<evidence type="ECO:0000313" key="3">
    <source>
        <dbReference type="Proteomes" id="UP000467193"/>
    </source>
</evidence>
<dbReference type="SUPFAM" id="SSF53474">
    <property type="entry name" value="alpha/beta-Hydrolases"/>
    <property type="match status" value="1"/>
</dbReference>
<keyword evidence="3" id="KW-1185">Reference proteome</keyword>
<feature type="domain" description="AB hydrolase-1" evidence="1">
    <location>
        <begin position="40"/>
        <end position="300"/>
    </location>
</feature>
<reference evidence="2 3" key="1">
    <citation type="journal article" date="2019" name="Emerg. Microbes Infect.">
        <title>Comprehensive subspecies identification of 175 nontuberculous mycobacteria species based on 7547 genomic profiles.</title>
        <authorList>
            <person name="Matsumoto Y."/>
            <person name="Kinjo T."/>
            <person name="Motooka D."/>
            <person name="Nabeya D."/>
            <person name="Jung N."/>
            <person name="Uechi K."/>
            <person name="Horii T."/>
            <person name="Iida T."/>
            <person name="Fujita J."/>
            <person name="Nakamura S."/>
        </authorList>
    </citation>
    <scope>NUCLEOTIDE SEQUENCE [LARGE SCALE GENOMIC DNA]</scope>
    <source>
        <strain evidence="2 3">JCM 17899</strain>
    </source>
</reference>
<dbReference type="InterPro" id="IPR000073">
    <property type="entry name" value="AB_hydrolase_1"/>
</dbReference>
<gene>
    <name evidence="2" type="ORF">MSEDJ_54840</name>
</gene>
<dbReference type="Pfam" id="PF12697">
    <property type="entry name" value="Abhydrolase_6"/>
    <property type="match status" value="1"/>
</dbReference>
<organism evidence="2 3">
    <name type="scientific">Mycolicibacterium sediminis</name>
    <dbReference type="NCBI Taxonomy" id="1286180"/>
    <lineage>
        <taxon>Bacteria</taxon>
        <taxon>Bacillati</taxon>
        <taxon>Actinomycetota</taxon>
        <taxon>Actinomycetes</taxon>
        <taxon>Mycobacteriales</taxon>
        <taxon>Mycobacteriaceae</taxon>
        <taxon>Mycolicibacterium</taxon>
    </lineage>
</organism>
<protein>
    <submittedName>
        <fullName evidence="2">Alpha/beta hydrolase</fullName>
    </submittedName>
</protein>